<evidence type="ECO:0000313" key="2">
    <source>
        <dbReference type="Proteomes" id="UP000680706"/>
    </source>
</evidence>
<accession>A0ABX8AJS2</accession>
<name>A0ABX8AJS2_9HYPH</name>
<proteinExistence type="predicted"/>
<evidence type="ECO:0000313" key="1">
    <source>
        <dbReference type="EMBL" id="QUS54497.1"/>
    </source>
</evidence>
<sequence length="47" mass="5208">MKKELSNTTSLKQPKPLNAKELMRVLGNNRANRAVGVKGGQSMVKRQ</sequence>
<reference evidence="1 2" key="1">
    <citation type="journal article" date="2021" name="Angew. Chem. Int. Ed. Engl.">
        <title>A novel family of nonribosomal peptides modulate collective behavior in Pseudovibrio bacteria isolated from marine sponges.</title>
        <authorList>
            <person name="Ioca L.P."/>
            <person name="Dai Y."/>
            <person name="Kunakom S."/>
            <person name="Diaz-Espinosa J."/>
            <person name="Krunic A."/>
            <person name="Crnkovic C.M."/>
            <person name="Orjala J."/>
            <person name="Sanchez L.M."/>
            <person name="Ferreira A.G."/>
            <person name="Berlinck R.G.S."/>
            <person name="Eustaquio A.S."/>
        </authorList>
    </citation>
    <scope>NUCLEOTIDE SEQUENCE [LARGE SCALE GENOMIC DNA]</scope>
    <source>
        <strain evidence="1 2">Ab134</strain>
    </source>
</reference>
<protein>
    <recommendedName>
        <fullName evidence="3">Bacteriocin</fullName>
    </recommendedName>
</protein>
<dbReference type="EMBL" id="CP074126">
    <property type="protein sequence ID" value="QUS54497.1"/>
    <property type="molecule type" value="Genomic_DNA"/>
</dbReference>
<dbReference type="RefSeq" id="WP_156701975.1">
    <property type="nucleotide sequence ID" value="NZ_CP074126.1"/>
</dbReference>
<gene>
    <name evidence="1" type="ORF">KGB56_13965</name>
</gene>
<dbReference type="Proteomes" id="UP000680706">
    <property type="component" value="Chromosome"/>
</dbReference>
<organism evidence="1 2">
    <name type="scientific">Pseudovibrio brasiliensis</name>
    <dbReference type="NCBI Taxonomy" id="1898042"/>
    <lineage>
        <taxon>Bacteria</taxon>
        <taxon>Pseudomonadati</taxon>
        <taxon>Pseudomonadota</taxon>
        <taxon>Alphaproteobacteria</taxon>
        <taxon>Hyphomicrobiales</taxon>
        <taxon>Stappiaceae</taxon>
        <taxon>Pseudovibrio</taxon>
    </lineage>
</organism>
<evidence type="ECO:0008006" key="3">
    <source>
        <dbReference type="Google" id="ProtNLM"/>
    </source>
</evidence>
<keyword evidence="2" id="KW-1185">Reference proteome</keyword>